<reference evidence="10" key="1">
    <citation type="submission" date="2024-05" db="EMBL/GenBank/DDBJ databases">
        <title>Genome sequencing of novel strain.</title>
        <authorList>
            <person name="Ganbat D."/>
            <person name="Ganbat S."/>
            <person name="Lee S.-J."/>
        </authorList>
    </citation>
    <scope>NUCLEOTIDE SEQUENCE</scope>
    <source>
        <strain evidence="10">SMD15-11</strain>
    </source>
</reference>
<protein>
    <submittedName>
        <fullName evidence="10">TIGR04211 family SH3 domain-containing protein</fullName>
    </submittedName>
</protein>
<feature type="signal peptide" evidence="8">
    <location>
        <begin position="1"/>
        <end position="28"/>
    </location>
</feature>
<dbReference type="NCBIfam" id="TIGR04211">
    <property type="entry name" value="SH3_and_anchor"/>
    <property type="match status" value="1"/>
</dbReference>
<evidence type="ECO:0000256" key="4">
    <source>
        <dbReference type="ARBA" id="ARBA00022989"/>
    </source>
</evidence>
<evidence type="ECO:0000256" key="5">
    <source>
        <dbReference type="ARBA" id="ARBA00023136"/>
    </source>
</evidence>
<gene>
    <name evidence="10" type="ORF">AAIA72_05515</name>
</gene>
<organism evidence="10">
    <name type="scientific">Thermohahella caldifontis</name>
    <dbReference type="NCBI Taxonomy" id="3142973"/>
    <lineage>
        <taxon>Bacteria</taxon>
        <taxon>Pseudomonadati</taxon>
        <taxon>Pseudomonadota</taxon>
        <taxon>Gammaproteobacteria</taxon>
        <taxon>Oceanospirillales</taxon>
        <taxon>Hahellaceae</taxon>
        <taxon>Thermohahella</taxon>
    </lineage>
</organism>
<feature type="chain" id="PRO_5044297342" evidence="8">
    <location>
        <begin position="29"/>
        <end position="228"/>
    </location>
</feature>
<dbReference type="InterPro" id="IPR016476">
    <property type="entry name" value="SH3_dom_pro"/>
</dbReference>
<dbReference type="PROSITE" id="PS51781">
    <property type="entry name" value="SH3B"/>
    <property type="match status" value="1"/>
</dbReference>
<evidence type="ECO:0000256" key="1">
    <source>
        <dbReference type="ARBA" id="ARBA00004167"/>
    </source>
</evidence>
<keyword evidence="3 8" id="KW-0732">Signal</keyword>
<dbReference type="Gene3D" id="2.30.30.40">
    <property type="entry name" value="SH3 Domains"/>
    <property type="match status" value="1"/>
</dbReference>
<keyword evidence="2 7" id="KW-0812">Transmembrane</keyword>
<feature type="coiled-coil region" evidence="6">
    <location>
        <begin position="101"/>
        <end position="194"/>
    </location>
</feature>
<evidence type="ECO:0000256" key="2">
    <source>
        <dbReference type="ARBA" id="ARBA00022692"/>
    </source>
</evidence>
<feature type="transmembrane region" description="Helical" evidence="7">
    <location>
        <begin position="199"/>
        <end position="220"/>
    </location>
</feature>
<feature type="domain" description="SH3b" evidence="9">
    <location>
        <begin position="28"/>
        <end position="95"/>
    </location>
</feature>
<evidence type="ECO:0000256" key="3">
    <source>
        <dbReference type="ARBA" id="ARBA00022729"/>
    </source>
</evidence>
<proteinExistence type="predicted"/>
<dbReference type="AlphaFoldDB" id="A0AB39UZQ0"/>
<evidence type="ECO:0000313" key="10">
    <source>
        <dbReference type="EMBL" id="XDT73429.1"/>
    </source>
</evidence>
<dbReference type="InterPro" id="IPR003646">
    <property type="entry name" value="SH3-like_bac-type"/>
</dbReference>
<keyword evidence="5 7" id="KW-0472">Membrane</keyword>
<dbReference type="KEGG" id="tcd:AAIA72_05515"/>
<dbReference type="GO" id="GO:0016020">
    <property type="term" value="C:membrane"/>
    <property type="evidence" value="ECO:0007669"/>
    <property type="project" value="UniProtKB-SubCell"/>
</dbReference>
<dbReference type="RefSeq" id="WP_369602420.1">
    <property type="nucleotide sequence ID" value="NZ_CP154858.1"/>
</dbReference>
<evidence type="ECO:0000256" key="8">
    <source>
        <dbReference type="SAM" id="SignalP"/>
    </source>
</evidence>
<sequence length="228" mass="25942">MKTRNVGTRLVRAISLMLACLVALPVLAETMYVDDTLYVPLRAGEGLQYKIIHKGIKSGTPVEVIRQNPDTGYSEVRTPSGITGFMPTRYLVPEPVARDKLKALQAKYDALVERTRTATEREKELKSTIATLTQERDRLQKEVERLQTELADIKRVSANAIQLDSRNRELREENVRLRNEVELLTSDNQRLKDNREQTMMLYGAGLVVLGILIAIIVPNLKRQKRSSW</sequence>
<name>A0AB39UZQ0_9GAMM</name>
<keyword evidence="4 7" id="KW-1133">Transmembrane helix</keyword>
<keyword evidence="6" id="KW-0175">Coiled coil</keyword>
<evidence type="ECO:0000256" key="6">
    <source>
        <dbReference type="SAM" id="Coils"/>
    </source>
</evidence>
<dbReference type="EMBL" id="CP154858">
    <property type="protein sequence ID" value="XDT73429.1"/>
    <property type="molecule type" value="Genomic_DNA"/>
</dbReference>
<comment type="subcellular location">
    <subcellularLocation>
        <location evidence="1">Membrane</location>
        <topology evidence="1">Single-pass membrane protein</topology>
    </subcellularLocation>
</comment>
<evidence type="ECO:0000259" key="9">
    <source>
        <dbReference type="PROSITE" id="PS51781"/>
    </source>
</evidence>
<accession>A0AB39UZQ0</accession>
<evidence type="ECO:0000256" key="7">
    <source>
        <dbReference type="SAM" id="Phobius"/>
    </source>
</evidence>